<proteinExistence type="predicted"/>
<sequence>MESLIQSGSGELCVFCYIKILLFYVIDTETILQLPLHRPCT</sequence>
<name>A0A0E9TYS0_ANGAN</name>
<organism evidence="1">
    <name type="scientific">Anguilla anguilla</name>
    <name type="common">European freshwater eel</name>
    <name type="synonym">Muraena anguilla</name>
    <dbReference type="NCBI Taxonomy" id="7936"/>
    <lineage>
        <taxon>Eukaryota</taxon>
        <taxon>Metazoa</taxon>
        <taxon>Chordata</taxon>
        <taxon>Craniata</taxon>
        <taxon>Vertebrata</taxon>
        <taxon>Euteleostomi</taxon>
        <taxon>Actinopterygii</taxon>
        <taxon>Neopterygii</taxon>
        <taxon>Teleostei</taxon>
        <taxon>Anguilliformes</taxon>
        <taxon>Anguillidae</taxon>
        <taxon>Anguilla</taxon>
    </lineage>
</organism>
<accession>A0A0E9TYS0</accession>
<reference evidence="1" key="1">
    <citation type="submission" date="2014-11" db="EMBL/GenBank/DDBJ databases">
        <authorList>
            <person name="Amaro Gonzalez C."/>
        </authorList>
    </citation>
    <scope>NUCLEOTIDE SEQUENCE</scope>
</reference>
<dbReference type="AlphaFoldDB" id="A0A0E9TYS0"/>
<reference evidence="1" key="2">
    <citation type="journal article" date="2015" name="Fish Shellfish Immunol.">
        <title>Early steps in the European eel (Anguilla anguilla)-Vibrio vulnificus interaction in the gills: Role of the RtxA13 toxin.</title>
        <authorList>
            <person name="Callol A."/>
            <person name="Pajuelo D."/>
            <person name="Ebbesson L."/>
            <person name="Teles M."/>
            <person name="MacKenzie S."/>
            <person name="Amaro C."/>
        </authorList>
    </citation>
    <scope>NUCLEOTIDE SEQUENCE</scope>
</reference>
<protein>
    <submittedName>
        <fullName evidence="1">Uncharacterized protein</fullName>
    </submittedName>
</protein>
<evidence type="ECO:0000313" key="1">
    <source>
        <dbReference type="EMBL" id="JAH57858.1"/>
    </source>
</evidence>
<dbReference type="EMBL" id="GBXM01050719">
    <property type="protein sequence ID" value="JAH57858.1"/>
    <property type="molecule type" value="Transcribed_RNA"/>
</dbReference>